<dbReference type="EMBL" id="GU474843">
    <property type="protein sequence ID" value="ADI16654.1"/>
    <property type="molecule type" value="Genomic_DNA"/>
</dbReference>
<dbReference type="SUPFAM" id="SSF56281">
    <property type="entry name" value="Metallo-hydrolase/oxidoreductase"/>
    <property type="match status" value="1"/>
</dbReference>
<dbReference type="InterPro" id="IPR047151">
    <property type="entry name" value="RNZ2-like"/>
</dbReference>
<evidence type="ECO:0000256" key="1">
    <source>
        <dbReference type="ARBA" id="ARBA00001947"/>
    </source>
</evidence>
<dbReference type="PANTHER" id="PTHR12553:SF49">
    <property type="entry name" value="ZINC PHOSPHODIESTERASE ELAC PROTEIN 2"/>
    <property type="match status" value="1"/>
</dbReference>
<evidence type="ECO:0000256" key="7">
    <source>
        <dbReference type="ARBA" id="ARBA00022833"/>
    </source>
</evidence>
<comment type="cofactor">
    <cofactor evidence="1">
        <name>Zn(2+)</name>
        <dbReference type="ChEBI" id="CHEBI:29105"/>
    </cofactor>
</comment>
<protein>
    <submittedName>
        <fullName evidence="8">Uncharacterized protein</fullName>
    </submittedName>
</protein>
<evidence type="ECO:0000256" key="6">
    <source>
        <dbReference type="ARBA" id="ARBA00022801"/>
    </source>
</evidence>
<dbReference type="Gene3D" id="3.60.15.10">
    <property type="entry name" value="Ribonuclease Z/Hydroxyacylglutathione hydrolase-like"/>
    <property type="match status" value="1"/>
</dbReference>
<keyword evidence="3" id="KW-0540">Nuclease</keyword>
<keyword evidence="6" id="KW-0378">Hydrolase</keyword>
<evidence type="ECO:0000256" key="4">
    <source>
        <dbReference type="ARBA" id="ARBA00022723"/>
    </source>
</evidence>
<keyword evidence="4" id="KW-0479">Metal-binding</keyword>
<proteinExistence type="predicted"/>
<dbReference type="GO" id="GO:0046872">
    <property type="term" value="F:metal ion binding"/>
    <property type="evidence" value="ECO:0007669"/>
    <property type="project" value="UniProtKB-KW"/>
</dbReference>
<name>E0XQG3_9RHOB</name>
<sequence length="262" mass="29475">MAPRIDMLGTGNAFLPHGRHHSFALIDGKHIIDAPPTALAGLRRHGINLADLRTVFITHVHGDHVFGFPFLLLERKYISDRDGVQPLTVVGTPFVKERLTELCKLAFPGSLDSMIEHVTWVMEDIGELEDGWRWERFEVHHDDAVEPHGYRFEHPSGASFVHSGDSGPCESLYDAIERSNFAILEMGFPDWVPSTHHHKPKDVLTFSELCSTPLGITHTYIDEASPYPTVLESEFPEFADHVTHLSDGTKIEWSGTHWAVTK</sequence>
<evidence type="ECO:0000313" key="8">
    <source>
        <dbReference type="EMBL" id="ADI16654.1"/>
    </source>
</evidence>
<dbReference type="Pfam" id="PF23023">
    <property type="entry name" value="Anti-Pycsar_Apyc1"/>
    <property type="match status" value="1"/>
</dbReference>
<organism evidence="8">
    <name type="scientific">uncultured Rhodobacterales bacterium HF0010_04M21</name>
    <dbReference type="NCBI Taxonomy" id="710782"/>
    <lineage>
        <taxon>Bacteria</taxon>
        <taxon>Pseudomonadati</taxon>
        <taxon>Pseudomonadota</taxon>
        <taxon>Alphaproteobacteria</taxon>
        <taxon>Rhodobacterales</taxon>
        <taxon>environmental samples</taxon>
    </lineage>
</organism>
<evidence type="ECO:0000256" key="3">
    <source>
        <dbReference type="ARBA" id="ARBA00022722"/>
    </source>
</evidence>
<dbReference type="AlphaFoldDB" id="E0XQG3"/>
<dbReference type="PANTHER" id="PTHR12553">
    <property type="entry name" value="ZINC PHOSPHODIESTERASE ELAC PROTEIN 2"/>
    <property type="match status" value="1"/>
</dbReference>
<dbReference type="InterPro" id="IPR036866">
    <property type="entry name" value="RibonucZ/Hydroxyglut_hydro"/>
</dbReference>
<dbReference type="GO" id="GO:0042781">
    <property type="term" value="F:3'-tRNA processing endoribonuclease activity"/>
    <property type="evidence" value="ECO:0007669"/>
    <property type="project" value="InterPro"/>
</dbReference>
<evidence type="ECO:0000256" key="2">
    <source>
        <dbReference type="ARBA" id="ARBA00022694"/>
    </source>
</evidence>
<reference evidence="8" key="1">
    <citation type="journal article" date="2011" name="Environ. Microbiol.">
        <title>Time-series analyses of Monterey Bay coastal microbial picoplankton using a 'genome proxy' microarray.</title>
        <authorList>
            <person name="Rich V.I."/>
            <person name="Pham V.D."/>
            <person name="Eppley J."/>
            <person name="Shi Y."/>
            <person name="DeLong E.F."/>
        </authorList>
    </citation>
    <scope>NUCLEOTIDE SEQUENCE</scope>
</reference>
<keyword evidence="5" id="KW-0255">Endonuclease</keyword>
<keyword evidence="2" id="KW-0819">tRNA processing</keyword>
<accession>E0XQG3</accession>
<evidence type="ECO:0000256" key="5">
    <source>
        <dbReference type="ARBA" id="ARBA00022759"/>
    </source>
</evidence>
<keyword evidence="7" id="KW-0862">Zinc</keyword>